<dbReference type="Pfam" id="PF00179">
    <property type="entry name" value="UQ_con"/>
    <property type="match status" value="1"/>
</dbReference>
<feature type="region of interest" description="Disordered" evidence="1">
    <location>
        <begin position="221"/>
        <end position="272"/>
    </location>
</feature>
<dbReference type="OrthoDB" id="109543at2759"/>
<dbReference type="InterPro" id="IPR016135">
    <property type="entry name" value="UBQ-conjugating_enzyme/RWD"/>
</dbReference>
<evidence type="ECO:0000313" key="3">
    <source>
        <dbReference type="EMBL" id="KRX15812.1"/>
    </source>
</evidence>
<keyword evidence="4" id="KW-1185">Reference proteome</keyword>
<accession>A0A0V0RMV4</accession>
<dbReference type="CDD" id="cd23802">
    <property type="entry name" value="UBCc_UBE2Q"/>
    <property type="match status" value="1"/>
</dbReference>
<evidence type="ECO:0000259" key="2">
    <source>
        <dbReference type="PROSITE" id="PS50127"/>
    </source>
</evidence>
<gene>
    <name evidence="3" type="primary">UBE2Q1</name>
    <name evidence="3" type="ORF">T07_4698</name>
</gene>
<dbReference type="EMBL" id="JYDL01000122">
    <property type="protein sequence ID" value="KRX15812.1"/>
    <property type="molecule type" value="Genomic_DNA"/>
</dbReference>
<evidence type="ECO:0000256" key="1">
    <source>
        <dbReference type="SAM" id="MobiDB-lite"/>
    </source>
</evidence>
<dbReference type="Gene3D" id="3.10.110.10">
    <property type="entry name" value="Ubiquitin Conjugating Enzyme"/>
    <property type="match status" value="1"/>
</dbReference>
<feature type="compositionally biased region" description="Basic residues" evidence="1">
    <location>
        <begin position="249"/>
        <end position="259"/>
    </location>
</feature>
<feature type="compositionally biased region" description="Low complexity" evidence="1">
    <location>
        <begin position="239"/>
        <end position="248"/>
    </location>
</feature>
<dbReference type="SMART" id="SM00212">
    <property type="entry name" value="UBCc"/>
    <property type="match status" value="1"/>
</dbReference>
<evidence type="ECO:0000313" key="4">
    <source>
        <dbReference type="Proteomes" id="UP000054630"/>
    </source>
</evidence>
<protein>
    <submittedName>
        <fullName evidence="3">Ubiquitin-conjugating enzyme E2 Q1</fullName>
    </submittedName>
</protein>
<dbReference type="AlphaFoldDB" id="A0A0V0RMV4"/>
<name>A0A0V0RMV4_9BILA</name>
<reference evidence="3 4" key="1">
    <citation type="submission" date="2015-01" db="EMBL/GenBank/DDBJ databases">
        <title>Evolution of Trichinella species and genotypes.</title>
        <authorList>
            <person name="Korhonen P.K."/>
            <person name="Edoardo P."/>
            <person name="Giuseppe L.R."/>
            <person name="Gasser R.B."/>
        </authorList>
    </citation>
    <scope>NUCLEOTIDE SEQUENCE [LARGE SCALE GENOMIC DNA]</scope>
    <source>
        <strain evidence="3">ISS37</strain>
    </source>
</reference>
<dbReference type="PROSITE" id="PS50127">
    <property type="entry name" value="UBC_2"/>
    <property type="match status" value="1"/>
</dbReference>
<dbReference type="STRING" id="6336.A0A0V0RMV4"/>
<organism evidence="3 4">
    <name type="scientific">Trichinella nelsoni</name>
    <dbReference type="NCBI Taxonomy" id="6336"/>
    <lineage>
        <taxon>Eukaryota</taxon>
        <taxon>Metazoa</taxon>
        <taxon>Ecdysozoa</taxon>
        <taxon>Nematoda</taxon>
        <taxon>Enoplea</taxon>
        <taxon>Dorylaimia</taxon>
        <taxon>Trichinellida</taxon>
        <taxon>Trichinellidae</taxon>
        <taxon>Trichinella</taxon>
    </lineage>
</organism>
<dbReference type="Proteomes" id="UP000054630">
    <property type="component" value="Unassembled WGS sequence"/>
</dbReference>
<proteinExistence type="predicted"/>
<comment type="caution">
    <text evidence="3">The sequence shown here is derived from an EMBL/GenBank/DDBJ whole genome shotgun (WGS) entry which is preliminary data.</text>
</comment>
<sequence length="759" mass="85400">MDEFRIKNIQLTSQREFPFLLRKAFSAILLYKDFIHMSEEERLPVLNEVTIEVCASSRKHLLDRPQQHDCEKPLKIMKSSQLENAEATLACTGYSCSFGSYPATSSEFQEQESCNSVSSFERLQPSTLLHLSSSDSENMPNSNVSSSKKLCVRNHNRVLLGASAAQILPSKSSSEHSSYVSDIQCEHLPDQVLYFPASVADEFEAFPSIFERHMKRYGSENSAFPKHTTHRSEIQDTPSSSNVSNRSKASIKRAKKKARMEKEEQENSSSSLVGNNLSKRWVEIDEDISVMSADGDDELKKNIELQTTESYWDYVDEDIFCMVNSNECSERAPTKGASCSSYTEESQAGANALMSHENGHGCNASDDNVASNLSPPAFLLSSRTMAVSESVQDDMAYLLYLFPASHPTFQIIKESPTELKCTFVIDEGEVLDVKVTLSDGFPETPLIWYSSSEDLRVIEILDCLVETHDGSGIVRYFRRLLKALYSVFDVEEPPQLERMREGKCPPWFTRKKPDDDIIDLTNSDDEKTVSIGKTPDNVQDTVALKRLMKEFKAVSEISLIGDCLFKWEVQLKKFYEGSRLAKDLITLKEQQGYDYVLLNIIFPKAYPFDPPFVHVVKPIINNGFVVSGGAICMELLTPGGWSSCYLVESLILQIAATLVEGEADIVFNGNLSNYSLAKARASFKMLDILHRSNGWDCSFCLFIIFSSVHSPNMKCAPLYIIFSKRELLWETMEKNFGNAFAQLTEGSMSHAKLVQQIIF</sequence>
<dbReference type="InterPro" id="IPR000608">
    <property type="entry name" value="UBC"/>
</dbReference>
<feature type="domain" description="UBC core" evidence="2">
    <location>
        <begin position="542"/>
        <end position="696"/>
    </location>
</feature>
<dbReference type="SUPFAM" id="SSF54495">
    <property type="entry name" value="UBC-like"/>
    <property type="match status" value="1"/>
</dbReference>